<keyword evidence="1" id="KW-0732">Signal</keyword>
<dbReference type="EMBL" id="JAPFFF010000076">
    <property type="protein sequence ID" value="KAK8835695.1"/>
    <property type="molecule type" value="Genomic_DNA"/>
</dbReference>
<dbReference type="Pfam" id="PF13306">
    <property type="entry name" value="LRR_5"/>
    <property type="match status" value="4"/>
</dbReference>
<dbReference type="InterPro" id="IPR032675">
    <property type="entry name" value="LRR_dom_sf"/>
</dbReference>
<reference evidence="2 3" key="1">
    <citation type="submission" date="2024-04" db="EMBL/GenBank/DDBJ databases">
        <title>Tritrichomonas musculus Genome.</title>
        <authorList>
            <person name="Alves-Ferreira E."/>
            <person name="Grigg M."/>
            <person name="Lorenzi H."/>
            <person name="Galac M."/>
        </authorList>
    </citation>
    <scope>NUCLEOTIDE SEQUENCE [LARGE SCALE GENOMIC DNA]</scope>
    <source>
        <strain evidence="2 3">EAF2021</strain>
    </source>
</reference>
<evidence type="ECO:0000256" key="1">
    <source>
        <dbReference type="SAM" id="SignalP"/>
    </source>
</evidence>
<name>A0ABR2GP14_9EUKA</name>
<feature type="chain" id="PRO_5047089603" description="Surface antigen BspA-like" evidence="1">
    <location>
        <begin position="18"/>
        <end position="885"/>
    </location>
</feature>
<proteinExistence type="predicted"/>
<comment type="caution">
    <text evidence="2">The sequence shown here is derived from an EMBL/GenBank/DDBJ whole genome shotgun (WGS) entry which is preliminary data.</text>
</comment>
<evidence type="ECO:0000313" key="3">
    <source>
        <dbReference type="Proteomes" id="UP001470230"/>
    </source>
</evidence>
<feature type="signal peptide" evidence="1">
    <location>
        <begin position="1"/>
        <end position="17"/>
    </location>
</feature>
<dbReference type="InterPro" id="IPR053139">
    <property type="entry name" value="Surface_bspA-like"/>
</dbReference>
<organism evidence="2 3">
    <name type="scientific">Tritrichomonas musculus</name>
    <dbReference type="NCBI Taxonomy" id="1915356"/>
    <lineage>
        <taxon>Eukaryota</taxon>
        <taxon>Metamonada</taxon>
        <taxon>Parabasalia</taxon>
        <taxon>Tritrichomonadida</taxon>
        <taxon>Tritrichomonadidae</taxon>
        <taxon>Tritrichomonas</taxon>
    </lineage>
</organism>
<evidence type="ECO:0000313" key="2">
    <source>
        <dbReference type="EMBL" id="KAK8835695.1"/>
    </source>
</evidence>
<dbReference type="InterPro" id="IPR026906">
    <property type="entry name" value="LRR_5"/>
</dbReference>
<dbReference type="PANTHER" id="PTHR45661:SF3">
    <property type="entry name" value="IG-LIKE DOMAIN-CONTAINING PROTEIN"/>
    <property type="match status" value="1"/>
</dbReference>
<dbReference type="Proteomes" id="UP001470230">
    <property type="component" value="Unassembled WGS sequence"/>
</dbReference>
<gene>
    <name evidence="2" type="ORF">M9Y10_042292</name>
</gene>
<protein>
    <recommendedName>
        <fullName evidence="4">Surface antigen BspA-like</fullName>
    </recommendedName>
</protein>
<keyword evidence="3" id="KW-1185">Reference proteome</keyword>
<accession>A0ABR2GP14</accession>
<evidence type="ECO:0008006" key="4">
    <source>
        <dbReference type="Google" id="ProtNLM"/>
    </source>
</evidence>
<dbReference type="Gene3D" id="3.80.10.10">
    <property type="entry name" value="Ribonuclease Inhibitor"/>
    <property type="match status" value="4"/>
</dbReference>
<dbReference type="SUPFAM" id="SSF52058">
    <property type="entry name" value="L domain-like"/>
    <property type="match status" value="1"/>
</dbReference>
<sequence length="885" mass="102133">MHYILVFAIIFFGLVINQRDNQHPLKIICNYGEKFDLLHPFQISSLSTINNMQNQNVLILSMNAKEFPIPKNFPRLIDVKPEIYKHLMTNGKYDIKSIVSTDTLDSFINHWVNSELPYICADNLSEYETLSEEFDKMKNIIQIFRKKLPDHDISSLLQFKNQLLQEKKQKIKEFDELTAEYHQIIRLNLQNPSTRLPPILDNAKLRINYAKRNNLFSLFTKKTVNDGYLRFYLKYEDKTANVTYNNDCQTSDDIFIPKSVTYENEEFIVTKIMIGFFKSMNKPKTINFSEDSLIQVIDRFAFFDLKIQSLKIPSSVTHIGEGAFYNCDIKSVEFMENSKLVSIGKDAFCMATIESLTIPSSVVSFEERWCDKTFKLTKIKIIENETKNICYYDDKFIIGKSDQKSDNYDLLLFARRDIETANIPSFIKRISPYAFNYCTQLQTVEFSENSSLQVIGCYAFMFTSITRITIPSSVVMIDTGAFDYCKQLESVGFLENSNLKIICHNAFANSGVKSIAIPSSIVSLKSGWCKETMKLANIRIIQNETKNICYYDDKFIIGKSDQKSDNYDLLLFARRDIETANIPSFIKRISPYAFNYCTQLQTVEFSENSSLQIIDDNAFSMSSLQKVDIPSNVAEIGQYSFNDCDSIEKVEFSIHSKLRTIHDFAFMDSSLKIITLPSSVCDFKKSWCKGASNLNNIKIIQNRSKNICYYDNKFIIGKSDLKRDNFDVLYFARRDIRFAIIPSFVKKIASFAFTECDRLLSVDFEPNSQLELIDNGSFEDCNLERIYIPSSVSRIAKAAFNCKLKIIDFEDDSKLKEFEPYVFDMTNLKSIVIPKNVSKIDENAFARSYDLLIIEISENSELSDISCLDSQLIMIPISMKNTLQF</sequence>
<dbReference type="PANTHER" id="PTHR45661">
    <property type="entry name" value="SURFACE ANTIGEN"/>
    <property type="match status" value="1"/>
</dbReference>